<sequence length="188" mass="20924">MSDENSTSESGKNFIGRDDRRIAQELYNKLEAAGTIPRPWSLSEFVSSCAEVSGRAITLSAQPQDFWQASGPGDCLTGMLITLPDRHIIMYRANASVRYQEHQIAHELAHLLFEHDGAGRITDRQIMALFGDLFTNADAVRAALTHNRAGLTNAQERQAEAFADLLLFNGYGSLDPELDHTRKLFGFR</sequence>
<dbReference type="EMBL" id="MLIQ01000042">
    <property type="protein sequence ID" value="OHU47231.1"/>
    <property type="molecule type" value="Genomic_DNA"/>
</dbReference>
<protein>
    <submittedName>
        <fullName evidence="1">Uncharacterized protein</fullName>
    </submittedName>
</protein>
<reference evidence="1 2" key="1">
    <citation type="submission" date="2016-10" db="EMBL/GenBank/DDBJ databases">
        <title>Evaluation of Human, Veterinary and Environmental Mycobacterium chelonae Isolates by Core Genome Phylogenomic Analysis, Targeted Gene Comparison, and Anti-microbial Susceptibility Patterns: A Tale of Mistaken Identities.</title>
        <authorList>
            <person name="Fogelson S.B."/>
            <person name="Camus A.C."/>
            <person name="Lorenz W."/>
            <person name="Vasireddy R."/>
            <person name="Vasireddy S."/>
            <person name="Smith T."/>
            <person name="Brown-Elliott B.A."/>
            <person name="Wallace R.J.Jr."/>
            <person name="Hasan N.A."/>
            <person name="Reischl U."/>
            <person name="Sanchez S."/>
        </authorList>
    </citation>
    <scope>NUCLEOTIDE SEQUENCE [LARGE SCALE GENOMIC DNA]</scope>
    <source>
        <strain evidence="1 2">15515</strain>
    </source>
</reference>
<dbReference type="Proteomes" id="UP000180043">
    <property type="component" value="Unassembled WGS sequence"/>
</dbReference>
<organism evidence="1 2">
    <name type="scientific">Mycobacteroides chelonae</name>
    <name type="common">Mycobacterium chelonae</name>
    <dbReference type="NCBI Taxonomy" id="1774"/>
    <lineage>
        <taxon>Bacteria</taxon>
        <taxon>Bacillati</taxon>
        <taxon>Actinomycetota</taxon>
        <taxon>Actinomycetes</taxon>
        <taxon>Mycobacteriales</taxon>
        <taxon>Mycobacteriaceae</taxon>
        <taxon>Mycobacteroides</taxon>
    </lineage>
</organism>
<dbReference type="AlphaFoldDB" id="A0A1S1LG25"/>
<dbReference type="RefSeq" id="WP_070947849.1">
    <property type="nucleotide sequence ID" value="NZ_MLIQ01000042.1"/>
</dbReference>
<evidence type="ECO:0000313" key="1">
    <source>
        <dbReference type="EMBL" id="OHU47231.1"/>
    </source>
</evidence>
<accession>A0A1S1LG25</accession>
<name>A0A1S1LG25_MYCCH</name>
<proteinExistence type="predicted"/>
<comment type="caution">
    <text evidence="1">The sequence shown here is derived from an EMBL/GenBank/DDBJ whole genome shotgun (WGS) entry which is preliminary data.</text>
</comment>
<evidence type="ECO:0000313" key="2">
    <source>
        <dbReference type="Proteomes" id="UP000180043"/>
    </source>
</evidence>
<gene>
    <name evidence="1" type="ORF">BKG82_26615</name>
</gene>